<evidence type="ECO:0000256" key="1">
    <source>
        <dbReference type="ARBA" id="ARBA00004651"/>
    </source>
</evidence>
<dbReference type="STRING" id="1121307.CLCY_3c02860"/>
<evidence type="ECO:0000256" key="6">
    <source>
        <dbReference type="ARBA" id="ARBA00023136"/>
    </source>
</evidence>
<feature type="transmembrane region" description="Helical" evidence="7">
    <location>
        <begin position="138"/>
        <end position="160"/>
    </location>
</feature>
<dbReference type="Gene3D" id="1.20.1250.20">
    <property type="entry name" value="MFS general substrate transporter like domains"/>
    <property type="match status" value="1"/>
</dbReference>
<dbReference type="GO" id="GO:0022857">
    <property type="term" value="F:transmembrane transporter activity"/>
    <property type="evidence" value="ECO:0007669"/>
    <property type="project" value="InterPro"/>
</dbReference>
<keyword evidence="4 7" id="KW-0812">Transmembrane</keyword>
<feature type="transmembrane region" description="Helical" evidence="7">
    <location>
        <begin position="333"/>
        <end position="351"/>
    </location>
</feature>
<comment type="subcellular location">
    <subcellularLocation>
        <location evidence="1">Cell membrane</location>
        <topology evidence="1">Multi-pass membrane protein</topology>
    </subcellularLocation>
</comment>
<gene>
    <name evidence="9" type="ORF">CLCY_3c02860</name>
</gene>
<feature type="transmembrane region" description="Helical" evidence="7">
    <location>
        <begin position="395"/>
        <end position="418"/>
    </location>
</feature>
<accession>A0A0J8D7K7</accession>
<evidence type="ECO:0000256" key="4">
    <source>
        <dbReference type="ARBA" id="ARBA00022692"/>
    </source>
</evidence>
<feature type="transmembrane region" description="Helical" evidence="7">
    <location>
        <begin position="166"/>
        <end position="187"/>
    </location>
</feature>
<dbReference type="InterPro" id="IPR020846">
    <property type="entry name" value="MFS_dom"/>
</dbReference>
<dbReference type="PROSITE" id="PS50850">
    <property type="entry name" value="MFS"/>
    <property type="match status" value="1"/>
</dbReference>
<feature type="transmembrane region" description="Helical" evidence="7">
    <location>
        <begin position="199"/>
        <end position="218"/>
    </location>
</feature>
<feature type="transmembrane region" description="Helical" evidence="7">
    <location>
        <begin position="50"/>
        <end position="69"/>
    </location>
</feature>
<evidence type="ECO:0000256" key="7">
    <source>
        <dbReference type="SAM" id="Phobius"/>
    </source>
</evidence>
<dbReference type="GO" id="GO:0005886">
    <property type="term" value="C:plasma membrane"/>
    <property type="evidence" value="ECO:0007669"/>
    <property type="project" value="UniProtKB-SubCell"/>
</dbReference>
<keyword evidence="10" id="KW-1185">Reference proteome</keyword>
<dbReference type="PANTHER" id="PTHR42718:SF46">
    <property type="entry name" value="BLR6921 PROTEIN"/>
    <property type="match status" value="1"/>
</dbReference>
<keyword evidence="5 7" id="KW-1133">Transmembrane helix</keyword>
<dbReference type="PANTHER" id="PTHR42718">
    <property type="entry name" value="MAJOR FACILITATOR SUPERFAMILY MULTIDRUG TRANSPORTER MFSC"/>
    <property type="match status" value="1"/>
</dbReference>
<feature type="transmembrane region" description="Helical" evidence="7">
    <location>
        <begin position="109"/>
        <end position="126"/>
    </location>
</feature>
<feature type="domain" description="Major facilitator superfamily (MFS) profile" evidence="8">
    <location>
        <begin position="14"/>
        <end position="470"/>
    </location>
</feature>
<dbReference type="RefSeq" id="WP_048570647.1">
    <property type="nucleotide sequence ID" value="NZ_LFVU01000026.1"/>
</dbReference>
<dbReference type="InterPro" id="IPR036259">
    <property type="entry name" value="MFS_trans_sf"/>
</dbReference>
<dbReference type="InterPro" id="IPR011701">
    <property type="entry name" value="MFS"/>
</dbReference>
<feature type="transmembrane region" description="Helical" evidence="7">
    <location>
        <begin position="230"/>
        <end position="248"/>
    </location>
</feature>
<dbReference type="PRINTS" id="PR01036">
    <property type="entry name" value="TCRTETB"/>
</dbReference>
<dbReference type="OrthoDB" id="102502at2"/>
<keyword evidence="3" id="KW-1003">Cell membrane</keyword>
<dbReference type="InterPro" id="IPR004638">
    <property type="entry name" value="EmrB-like"/>
</dbReference>
<feature type="transmembrane region" description="Helical" evidence="7">
    <location>
        <begin position="357"/>
        <end position="374"/>
    </location>
</feature>
<name>A0A0J8D7K7_CLOCY</name>
<feature type="transmembrane region" description="Helical" evidence="7">
    <location>
        <begin position="81"/>
        <end position="103"/>
    </location>
</feature>
<evidence type="ECO:0000256" key="2">
    <source>
        <dbReference type="ARBA" id="ARBA00022448"/>
    </source>
</evidence>
<dbReference type="Gene3D" id="1.20.1720.10">
    <property type="entry name" value="Multidrug resistance protein D"/>
    <property type="match status" value="1"/>
</dbReference>
<organism evidence="9 10">
    <name type="scientific">Clostridium cylindrosporum DSM 605</name>
    <dbReference type="NCBI Taxonomy" id="1121307"/>
    <lineage>
        <taxon>Bacteria</taxon>
        <taxon>Bacillati</taxon>
        <taxon>Bacillota</taxon>
        <taxon>Clostridia</taxon>
        <taxon>Eubacteriales</taxon>
        <taxon>Clostridiaceae</taxon>
        <taxon>Clostridium</taxon>
    </lineage>
</organism>
<evidence type="ECO:0000313" key="10">
    <source>
        <dbReference type="Proteomes" id="UP000036756"/>
    </source>
</evidence>
<feature type="transmembrane region" description="Helical" evidence="7">
    <location>
        <begin position="446"/>
        <end position="467"/>
    </location>
</feature>
<feature type="transmembrane region" description="Helical" evidence="7">
    <location>
        <begin position="12"/>
        <end position="38"/>
    </location>
</feature>
<feature type="transmembrane region" description="Helical" evidence="7">
    <location>
        <begin position="304"/>
        <end position="324"/>
    </location>
</feature>
<evidence type="ECO:0000256" key="3">
    <source>
        <dbReference type="ARBA" id="ARBA00022475"/>
    </source>
</evidence>
<dbReference type="Proteomes" id="UP000036756">
    <property type="component" value="Unassembled WGS sequence"/>
</dbReference>
<sequence length="477" mass="52043">MQSLDNTYKKRWSILFILVVLPFMASLDASIVNVALPIMAKKLSVGMASIGWVVTSYLIVISATIIIFGRLGDIKGKTTMFNFGICLFTIGSLLCGISSSISFLVFSRIVQGIGAAAAMANNQGIITEIFPANERGRALGISATFVAIGSMVGSPLGGFIVSFLSWHYIFLINVPVGIITFLLAIKILPKMQRKLDEKLDIKGALLFAIVIVVLFFSIMKGEQLGYDNPIIIAGFVVVIISSIIYVKFEKKTSNPLIELEIFKNKLFSISLFCAFTSYIAIICVNIVQPFYLQDVLKFSPASTGLIMFISPIIVSLIAPISGYISDKVGSESISCLGLFLTTTALVLMSMLNESSSLVTIIIYISVLSIGNGLFQSPNNSLVMSMVPKNKLGIAGSINALVRNLGMVFGASIATALLYSRMSHKIGYKVADYIKGREDVFIYGMRFVYMTTAVICFIGVVFTAYRLYKKRHRNLSNS</sequence>
<dbReference type="SUPFAM" id="SSF103473">
    <property type="entry name" value="MFS general substrate transporter"/>
    <property type="match status" value="1"/>
</dbReference>
<evidence type="ECO:0000256" key="5">
    <source>
        <dbReference type="ARBA" id="ARBA00022989"/>
    </source>
</evidence>
<dbReference type="NCBIfam" id="TIGR00711">
    <property type="entry name" value="efflux_EmrB"/>
    <property type="match status" value="1"/>
</dbReference>
<dbReference type="Pfam" id="PF07690">
    <property type="entry name" value="MFS_1"/>
    <property type="match status" value="1"/>
</dbReference>
<dbReference type="PATRIC" id="fig|1121307.3.peg.1640"/>
<evidence type="ECO:0000259" key="8">
    <source>
        <dbReference type="PROSITE" id="PS50850"/>
    </source>
</evidence>
<dbReference type="AlphaFoldDB" id="A0A0J8D7K7"/>
<protein>
    <submittedName>
        <fullName evidence="9">Drug resistance transporter, EmrB/QacA subfamily</fullName>
    </submittedName>
</protein>
<dbReference type="FunFam" id="1.20.1720.10:FF:000021">
    <property type="entry name" value="Drug resistance transporter, EmrB/QacA subfamily"/>
    <property type="match status" value="1"/>
</dbReference>
<evidence type="ECO:0000313" key="9">
    <source>
        <dbReference type="EMBL" id="KMT22015.1"/>
    </source>
</evidence>
<keyword evidence="2" id="KW-0813">Transport</keyword>
<feature type="transmembrane region" description="Helical" evidence="7">
    <location>
        <begin position="269"/>
        <end position="292"/>
    </location>
</feature>
<comment type="caution">
    <text evidence="9">The sequence shown here is derived from an EMBL/GenBank/DDBJ whole genome shotgun (WGS) entry which is preliminary data.</text>
</comment>
<dbReference type="CDD" id="cd17321">
    <property type="entry name" value="MFS_MMR_MDR_like"/>
    <property type="match status" value="1"/>
</dbReference>
<dbReference type="EMBL" id="LFVU01000026">
    <property type="protein sequence ID" value="KMT22015.1"/>
    <property type="molecule type" value="Genomic_DNA"/>
</dbReference>
<proteinExistence type="predicted"/>
<keyword evidence="6 7" id="KW-0472">Membrane</keyword>
<reference evidence="9 10" key="1">
    <citation type="submission" date="2015-06" db="EMBL/GenBank/DDBJ databases">
        <title>Draft genome sequence of the purine-degrading Clostridium cylindrosporum HC-1 (DSM 605).</title>
        <authorList>
            <person name="Poehlein A."/>
            <person name="Schiel-Bengelsdorf B."/>
            <person name="Bengelsdorf F."/>
            <person name="Daniel R."/>
            <person name="Duerre P."/>
        </authorList>
    </citation>
    <scope>NUCLEOTIDE SEQUENCE [LARGE SCALE GENOMIC DNA]</scope>
    <source>
        <strain evidence="9 10">DSM 605</strain>
    </source>
</reference>